<dbReference type="Gene3D" id="3.30.450.20">
    <property type="entry name" value="PAS domain"/>
    <property type="match status" value="1"/>
</dbReference>
<sequence>MNFDESALIQPKSQLTSNLELECKLAKILINQTIEAAFCINENTDFVYVNEAFCKLTEFSREELLSMKIANIDVDFSVKNWLQQWQLLFMQKKLSFSSRYRTKNSQILEVEIMMTYIKYQDVSFICAFVHKNIDKLTSFSQKELYSALENTNFSDLQSNFLPILFHQLRVPLNIISFSNSLLKHHTDGLLLEKIKPLIDHIQTAVDQLNSMVEDILLLAKIKSTGIYVDSQIIDLVEFCDNLLSQLKIINSEKNINFISKCTCTKVRINQQILQPILQNLLENAIKYSPLDQAVDLILICGEEKVIFQVQDRGIGIPAIDKSRLFEPFYRGRNVENIPGAGVGLSIVKTLVDLYQGEIILDSTVGVGSTFTVILPLLKSNAGEKK</sequence>
<dbReference type="CDD" id="cd00082">
    <property type="entry name" value="HisKA"/>
    <property type="match status" value="1"/>
</dbReference>
<evidence type="ECO:0000259" key="9">
    <source>
        <dbReference type="PROSITE" id="PS50112"/>
    </source>
</evidence>
<dbReference type="InterPro" id="IPR004358">
    <property type="entry name" value="Sig_transdc_His_kin-like_C"/>
</dbReference>
<dbReference type="NCBIfam" id="TIGR00229">
    <property type="entry name" value="sensory_box"/>
    <property type="match status" value="1"/>
</dbReference>
<keyword evidence="6" id="KW-0902">Two-component regulatory system</keyword>
<dbReference type="InterPro" id="IPR013767">
    <property type="entry name" value="PAS_fold"/>
</dbReference>
<dbReference type="KEGG" id="rsin:B6N60_03074"/>
<evidence type="ECO:0000256" key="5">
    <source>
        <dbReference type="ARBA" id="ARBA00022777"/>
    </source>
</evidence>
<dbReference type="CDD" id="cd00130">
    <property type="entry name" value="PAS"/>
    <property type="match status" value="1"/>
</dbReference>
<dbReference type="Gene3D" id="3.30.565.10">
    <property type="entry name" value="Histidine kinase-like ATPase, C-terminal domain"/>
    <property type="match status" value="1"/>
</dbReference>
<dbReference type="InterPro" id="IPR000014">
    <property type="entry name" value="PAS"/>
</dbReference>
<feature type="domain" description="PAS" evidence="9">
    <location>
        <begin position="29"/>
        <end position="66"/>
    </location>
</feature>
<keyword evidence="5 10" id="KW-0418">Kinase</keyword>
<proteinExistence type="predicted"/>
<dbReference type="SUPFAM" id="SSF55785">
    <property type="entry name" value="PYP-like sensor domain (PAS domain)"/>
    <property type="match status" value="1"/>
</dbReference>
<dbReference type="PANTHER" id="PTHR43711:SF26">
    <property type="entry name" value="SENSOR HISTIDINE KINASE RCSC"/>
    <property type="match status" value="1"/>
</dbReference>
<dbReference type="Gene3D" id="1.10.287.130">
    <property type="match status" value="1"/>
</dbReference>
<evidence type="ECO:0000256" key="7">
    <source>
        <dbReference type="ARBA" id="ARBA00055745"/>
    </source>
</evidence>
<dbReference type="PROSITE" id="PS50112">
    <property type="entry name" value="PAS"/>
    <property type="match status" value="1"/>
</dbReference>
<dbReference type="SMART" id="SM00388">
    <property type="entry name" value="HisKA"/>
    <property type="match status" value="1"/>
</dbReference>
<dbReference type="GO" id="GO:0006355">
    <property type="term" value="P:regulation of DNA-templated transcription"/>
    <property type="evidence" value="ECO:0007669"/>
    <property type="project" value="InterPro"/>
</dbReference>
<dbReference type="InterPro" id="IPR003661">
    <property type="entry name" value="HisK_dim/P_dom"/>
</dbReference>
<evidence type="ECO:0000259" key="8">
    <source>
        <dbReference type="PROSITE" id="PS50109"/>
    </source>
</evidence>
<dbReference type="RefSeq" id="WP_190604269.1">
    <property type="nucleotide sequence ID" value="NZ_CP021056.1"/>
</dbReference>
<dbReference type="InterPro" id="IPR003594">
    <property type="entry name" value="HATPase_dom"/>
</dbReference>
<dbReference type="Proteomes" id="UP000683511">
    <property type="component" value="Chromosome"/>
</dbReference>
<dbReference type="InterPro" id="IPR036890">
    <property type="entry name" value="HATPase_C_sf"/>
</dbReference>
<dbReference type="CDD" id="cd00075">
    <property type="entry name" value="HATPase"/>
    <property type="match status" value="1"/>
</dbReference>
<dbReference type="AlphaFoldDB" id="A0A975T982"/>
<keyword evidence="4" id="KW-0808">Transferase</keyword>
<reference evidence="10" key="1">
    <citation type="submission" date="2017-04" db="EMBL/GenBank/DDBJ databases">
        <title>Genome deletions in a multicellular cyanobacterial endosymbiont for morphological adaptation in marine diatoms.</title>
        <authorList>
            <person name="Wang Y."/>
            <person name="Gao H."/>
            <person name="Li R."/>
            <person name="Xu X."/>
        </authorList>
    </citation>
    <scope>NUCLEOTIDE SEQUENCE</scope>
    <source>
        <strain evidence="10">FACHB 800</strain>
    </source>
</reference>
<accession>A0A975T982</accession>
<dbReference type="PRINTS" id="PR00344">
    <property type="entry name" value="BCTRLSENSOR"/>
</dbReference>
<dbReference type="SMART" id="SM00387">
    <property type="entry name" value="HATPase_c"/>
    <property type="match status" value="1"/>
</dbReference>
<dbReference type="Pfam" id="PF00512">
    <property type="entry name" value="HisKA"/>
    <property type="match status" value="1"/>
</dbReference>
<evidence type="ECO:0000256" key="3">
    <source>
        <dbReference type="ARBA" id="ARBA00022553"/>
    </source>
</evidence>
<evidence type="ECO:0000313" key="10">
    <source>
        <dbReference type="EMBL" id="QXE24369.1"/>
    </source>
</evidence>
<feature type="domain" description="Histidine kinase" evidence="8">
    <location>
        <begin position="163"/>
        <end position="378"/>
    </location>
</feature>
<keyword evidence="11" id="KW-1185">Reference proteome</keyword>
<dbReference type="InterPro" id="IPR050736">
    <property type="entry name" value="Sensor_HK_Regulatory"/>
</dbReference>
<dbReference type="InterPro" id="IPR036097">
    <property type="entry name" value="HisK_dim/P_sf"/>
</dbReference>
<gene>
    <name evidence="10" type="ORF">B6N60_03074</name>
</gene>
<dbReference type="PROSITE" id="PS50109">
    <property type="entry name" value="HIS_KIN"/>
    <property type="match status" value="1"/>
</dbReference>
<dbReference type="GO" id="GO:0000155">
    <property type="term" value="F:phosphorelay sensor kinase activity"/>
    <property type="evidence" value="ECO:0007669"/>
    <property type="project" value="InterPro"/>
</dbReference>
<evidence type="ECO:0000256" key="1">
    <source>
        <dbReference type="ARBA" id="ARBA00000085"/>
    </source>
</evidence>
<evidence type="ECO:0000256" key="4">
    <source>
        <dbReference type="ARBA" id="ARBA00022679"/>
    </source>
</evidence>
<dbReference type="PANTHER" id="PTHR43711">
    <property type="entry name" value="TWO-COMPONENT HISTIDINE KINASE"/>
    <property type="match status" value="1"/>
</dbReference>
<dbReference type="FunFam" id="3.30.565.10:FF:000006">
    <property type="entry name" value="Sensor histidine kinase WalK"/>
    <property type="match status" value="1"/>
</dbReference>
<evidence type="ECO:0000256" key="6">
    <source>
        <dbReference type="ARBA" id="ARBA00023012"/>
    </source>
</evidence>
<dbReference type="EC" id="2.7.13.3" evidence="2"/>
<name>A0A975T982_9NOST</name>
<comment type="function">
    <text evidence="7">Photoreceptor which exists in two forms that are reversibly interconvertible by light: the R form that absorbs maximally in the red region of the spectrum and the FR form that absorbs maximally in the far-red region.</text>
</comment>
<dbReference type="EMBL" id="CP021056">
    <property type="protein sequence ID" value="QXE24369.1"/>
    <property type="molecule type" value="Genomic_DNA"/>
</dbReference>
<dbReference type="SUPFAM" id="SSF55874">
    <property type="entry name" value="ATPase domain of HSP90 chaperone/DNA topoisomerase II/histidine kinase"/>
    <property type="match status" value="1"/>
</dbReference>
<dbReference type="InterPro" id="IPR005467">
    <property type="entry name" value="His_kinase_dom"/>
</dbReference>
<comment type="catalytic activity">
    <reaction evidence="1">
        <text>ATP + protein L-histidine = ADP + protein N-phospho-L-histidine.</text>
        <dbReference type="EC" id="2.7.13.3"/>
    </reaction>
</comment>
<protein>
    <recommendedName>
        <fullName evidence="2">histidine kinase</fullName>
        <ecNumber evidence="2">2.7.13.3</ecNumber>
    </recommendedName>
</protein>
<dbReference type="SUPFAM" id="SSF47384">
    <property type="entry name" value="Homodimeric domain of signal transducing histidine kinase"/>
    <property type="match status" value="1"/>
</dbReference>
<dbReference type="InterPro" id="IPR035965">
    <property type="entry name" value="PAS-like_dom_sf"/>
</dbReference>
<organism evidence="10 11">
    <name type="scientific">Richelia sinica FACHB-800</name>
    <dbReference type="NCBI Taxonomy" id="1357546"/>
    <lineage>
        <taxon>Bacteria</taxon>
        <taxon>Bacillati</taxon>
        <taxon>Cyanobacteriota</taxon>
        <taxon>Cyanophyceae</taxon>
        <taxon>Nostocales</taxon>
        <taxon>Nostocaceae</taxon>
        <taxon>Richelia</taxon>
    </lineage>
</organism>
<keyword evidence="3" id="KW-0597">Phosphoprotein</keyword>
<evidence type="ECO:0000313" key="11">
    <source>
        <dbReference type="Proteomes" id="UP000683511"/>
    </source>
</evidence>
<evidence type="ECO:0000256" key="2">
    <source>
        <dbReference type="ARBA" id="ARBA00012438"/>
    </source>
</evidence>
<dbReference type="Pfam" id="PF00989">
    <property type="entry name" value="PAS"/>
    <property type="match status" value="1"/>
</dbReference>
<dbReference type="Pfam" id="PF02518">
    <property type="entry name" value="HATPase_c"/>
    <property type="match status" value="1"/>
</dbReference>